<feature type="region of interest" description="Disordered" evidence="1">
    <location>
        <begin position="1"/>
        <end position="27"/>
    </location>
</feature>
<organism evidence="2">
    <name type="scientific">Tanacetum cinerariifolium</name>
    <name type="common">Dalmatian daisy</name>
    <name type="synonym">Chrysanthemum cinerariifolium</name>
    <dbReference type="NCBI Taxonomy" id="118510"/>
    <lineage>
        <taxon>Eukaryota</taxon>
        <taxon>Viridiplantae</taxon>
        <taxon>Streptophyta</taxon>
        <taxon>Embryophyta</taxon>
        <taxon>Tracheophyta</taxon>
        <taxon>Spermatophyta</taxon>
        <taxon>Magnoliopsida</taxon>
        <taxon>eudicotyledons</taxon>
        <taxon>Gunneridae</taxon>
        <taxon>Pentapetalae</taxon>
        <taxon>asterids</taxon>
        <taxon>campanulids</taxon>
        <taxon>Asterales</taxon>
        <taxon>Asteraceae</taxon>
        <taxon>Asteroideae</taxon>
        <taxon>Anthemideae</taxon>
        <taxon>Anthemidinae</taxon>
        <taxon>Tanacetum</taxon>
    </lineage>
</organism>
<gene>
    <name evidence="2" type="ORF">Tci_058016</name>
</gene>
<evidence type="ECO:0000313" key="2">
    <source>
        <dbReference type="EMBL" id="GEU86038.1"/>
    </source>
</evidence>
<proteinExistence type="predicted"/>
<dbReference type="AlphaFoldDB" id="A0A6L2NIH3"/>
<dbReference type="EMBL" id="BKCJ010009237">
    <property type="protein sequence ID" value="GEU86038.1"/>
    <property type="molecule type" value="Genomic_DNA"/>
</dbReference>
<reference evidence="2" key="1">
    <citation type="journal article" date="2019" name="Sci. Rep.">
        <title>Draft genome of Tanacetum cinerariifolium, the natural source of mosquito coil.</title>
        <authorList>
            <person name="Yamashiro T."/>
            <person name="Shiraishi A."/>
            <person name="Satake H."/>
            <person name="Nakayama K."/>
        </authorList>
    </citation>
    <scope>NUCLEOTIDE SEQUENCE</scope>
</reference>
<sequence length="226" mass="26281">MAQEESSKRAGDELEQEIAKKQRIEDENESAELKRCLEIIPDDGDDVTINATPLSVKTLILAERLQAEEQEQMIDAEKAKLFIEFMEKRRKFFASKRSKEKRNRPPTKAQQRSIMSTYLKNMNGWKIRALKNKSFADIYNLFNKAMKRKTKEIAQKGSSKRAGGELEQEIAKKQRIKDENEYAELKRCLEIVPNDRDDVTIDATPLFVKTPIVDYKIDKEGKNNYF</sequence>
<comment type="caution">
    <text evidence="2">The sequence shown here is derived from an EMBL/GenBank/DDBJ whole genome shotgun (WGS) entry which is preliminary data.</text>
</comment>
<evidence type="ECO:0000256" key="1">
    <source>
        <dbReference type="SAM" id="MobiDB-lite"/>
    </source>
</evidence>
<protein>
    <submittedName>
        <fullName evidence="2">Uncharacterized protein</fullName>
    </submittedName>
</protein>
<name>A0A6L2NIH3_TANCI</name>
<accession>A0A6L2NIH3</accession>